<dbReference type="EMBL" id="JAOQIO010000094">
    <property type="protein sequence ID" value="MCU6795620.1"/>
    <property type="molecule type" value="Genomic_DNA"/>
</dbReference>
<evidence type="ECO:0000313" key="2">
    <source>
        <dbReference type="Proteomes" id="UP001652445"/>
    </source>
</evidence>
<comment type="caution">
    <text evidence="1">The sequence shown here is derived from an EMBL/GenBank/DDBJ whole genome shotgun (WGS) entry which is preliminary data.</text>
</comment>
<organism evidence="1 2">
    <name type="scientific">Paenibacillus baimaensis</name>
    <dbReference type="NCBI Taxonomy" id="2982185"/>
    <lineage>
        <taxon>Bacteria</taxon>
        <taxon>Bacillati</taxon>
        <taxon>Bacillota</taxon>
        <taxon>Bacilli</taxon>
        <taxon>Bacillales</taxon>
        <taxon>Paenibacillaceae</taxon>
        <taxon>Paenibacillus</taxon>
    </lineage>
</organism>
<dbReference type="InterPro" id="IPR029058">
    <property type="entry name" value="AB_hydrolase_fold"/>
</dbReference>
<dbReference type="Gene3D" id="3.40.50.1820">
    <property type="entry name" value="alpha/beta hydrolase"/>
    <property type="match status" value="1"/>
</dbReference>
<keyword evidence="2" id="KW-1185">Reference proteome</keyword>
<dbReference type="RefSeq" id="WP_262686566.1">
    <property type="nucleotide sequence ID" value="NZ_JAOQIO010000094.1"/>
</dbReference>
<name>A0ABT2ULU0_9BACL</name>
<dbReference type="Proteomes" id="UP001652445">
    <property type="component" value="Unassembled WGS sequence"/>
</dbReference>
<accession>A0ABT2ULU0</accession>
<sequence>MKRLVAKSRRTGSSMPLFNPRVVTLSARSAVYNIDKPSEDVVIVCISGFRGGNSNGMTSLRDTLREKLTAKYGINPNNIFHIKWNQENDSNPRNIPLISDINKEILRRTKNPRYVALIGHSFGGWAASRLSSVTLKIPDFVGLVDPVYGPANTLKKPGDVPRGKKIIEWFQNNGITGLTDCPPYLRVPCTSDREGFSCGFQGVPGAVQRPVKYMRTWSGANIPCSKTDKAPLLAYHTSIDDDQRVHHEIFNQIHRDLSKIIKKSSVHRRLVMAKINVKRRSECKCHNKKVRVISNCRCQKK</sequence>
<dbReference type="SUPFAM" id="SSF53474">
    <property type="entry name" value="alpha/beta-Hydrolases"/>
    <property type="match status" value="1"/>
</dbReference>
<gene>
    <name evidence="1" type="ORF">OB236_26250</name>
</gene>
<reference evidence="1 2" key="1">
    <citation type="submission" date="2022-09" db="EMBL/GenBank/DDBJ databases">
        <authorList>
            <person name="Han X.L."/>
            <person name="Wang Q."/>
            <person name="Lu T."/>
        </authorList>
    </citation>
    <scope>NUCLEOTIDE SEQUENCE [LARGE SCALE GENOMIC DNA]</scope>
    <source>
        <strain evidence="1 2">WQ 127069</strain>
    </source>
</reference>
<evidence type="ECO:0008006" key="3">
    <source>
        <dbReference type="Google" id="ProtNLM"/>
    </source>
</evidence>
<proteinExistence type="predicted"/>
<evidence type="ECO:0000313" key="1">
    <source>
        <dbReference type="EMBL" id="MCU6795620.1"/>
    </source>
</evidence>
<protein>
    <recommendedName>
        <fullName evidence="3">Alpha/beta hydrolase</fullName>
    </recommendedName>
</protein>